<dbReference type="InterPro" id="IPR013471">
    <property type="entry name" value="RNase_Z/BN"/>
</dbReference>
<name>A0ABW4JDG8_9BACL</name>
<gene>
    <name evidence="8 10" type="primary">rnz</name>
    <name evidence="10" type="ORF">ACFSB2_01970</name>
</gene>
<dbReference type="PANTHER" id="PTHR46018">
    <property type="entry name" value="ZINC PHOSPHODIESTERASE ELAC PROTEIN 1"/>
    <property type="match status" value="1"/>
</dbReference>
<feature type="binding site" evidence="8">
    <location>
        <position position="269"/>
    </location>
    <ligand>
        <name>Zn(2+)</name>
        <dbReference type="ChEBI" id="CHEBI:29105"/>
        <label>2</label>
        <note>catalytic</note>
    </ligand>
</feature>
<dbReference type="PANTHER" id="PTHR46018:SF2">
    <property type="entry name" value="ZINC PHOSPHODIESTERASE ELAC PROTEIN 1"/>
    <property type="match status" value="1"/>
</dbReference>
<comment type="cofactor">
    <cofactor evidence="8">
        <name>Zn(2+)</name>
        <dbReference type="ChEBI" id="CHEBI:29105"/>
    </cofactor>
    <text evidence="8">Binds 2 Zn(2+) ions.</text>
</comment>
<evidence type="ECO:0000256" key="2">
    <source>
        <dbReference type="ARBA" id="ARBA00022694"/>
    </source>
</evidence>
<proteinExistence type="inferred from homology"/>
<dbReference type="SUPFAM" id="SSF56281">
    <property type="entry name" value="Metallo-hydrolase/oxidoreductase"/>
    <property type="match status" value="1"/>
</dbReference>
<dbReference type="InterPro" id="IPR001279">
    <property type="entry name" value="Metallo-B-lactamas"/>
</dbReference>
<feature type="binding site" evidence="8">
    <location>
        <position position="211"/>
    </location>
    <ligand>
        <name>Zn(2+)</name>
        <dbReference type="ChEBI" id="CHEBI:29105"/>
        <label>1</label>
        <note>catalytic</note>
    </ligand>
</feature>
<dbReference type="RefSeq" id="WP_377940930.1">
    <property type="nucleotide sequence ID" value="NZ_JBHUCX010000005.1"/>
</dbReference>
<dbReference type="Pfam" id="PF23023">
    <property type="entry name" value="Anti-Pycsar_Apyc1"/>
    <property type="match status" value="1"/>
</dbReference>
<comment type="function">
    <text evidence="8">Zinc phosphodiesterase, which displays some tRNA 3'-processing endonuclease activity. Probably involved in tRNA maturation, by removing a 3'-trailer from precursor tRNA.</text>
</comment>
<evidence type="ECO:0000259" key="9">
    <source>
        <dbReference type="SMART" id="SM00849"/>
    </source>
</evidence>
<comment type="subunit">
    <text evidence="1 8">Homodimer.</text>
</comment>
<evidence type="ECO:0000256" key="5">
    <source>
        <dbReference type="ARBA" id="ARBA00022759"/>
    </source>
</evidence>
<dbReference type="InterPro" id="IPR036866">
    <property type="entry name" value="RibonucZ/Hydroxyglut_hydro"/>
</dbReference>
<evidence type="ECO:0000256" key="6">
    <source>
        <dbReference type="ARBA" id="ARBA00022801"/>
    </source>
</evidence>
<dbReference type="SMART" id="SM00849">
    <property type="entry name" value="Lactamase_B"/>
    <property type="match status" value="1"/>
</dbReference>
<dbReference type="Proteomes" id="UP001597079">
    <property type="component" value="Unassembled WGS sequence"/>
</dbReference>
<protein>
    <recommendedName>
        <fullName evidence="8">Ribonuclease Z</fullName>
        <shortName evidence="8">RNase Z</shortName>
        <ecNumber evidence="8">3.1.26.11</ecNumber>
    </recommendedName>
    <alternativeName>
        <fullName evidence="8">tRNA 3 endonuclease</fullName>
    </alternativeName>
    <alternativeName>
        <fullName evidence="8">tRNase Z</fullName>
    </alternativeName>
</protein>
<feature type="binding site" evidence="8">
    <location>
        <position position="211"/>
    </location>
    <ligand>
        <name>Zn(2+)</name>
        <dbReference type="ChEBI" id="CHEBI:29105"/>
        <label>2</label>
        <note>catalytic</note>
    </ligand>
</feature>
<keyword evidence="5 8" id="KW-0255">Endonuclease</keyword>
<evidence type="ECO:0000256" key="1">
    <source>
        <dbReference type="ARBA" id="ARBA00011738"/>
    </source>
</evidence>
<sequence>MELYFLGTGAGMPAKGRNVTAIAIRLEQERGAFWLVDCGEGTQHQVLSSPLRLGKLEKVFITHLHGDHLFGLPGLLGSRSFQAGETPVTIYGPKGLRAFVQTALDVSQTHLAYPLSIVEIQPGVVFEDDQFKVSCRPLTHGVTSYGYRFEEKPALGHLDGRRLAEEGVPKGPLYGRLKAGEDIQLPDGRVLRSTDYLTAPTPGRTIAILGDTKPCAAIDSLAHCADLLVHEATYAAEDADKAHQHNHSTATDAAQAASKAGVKQLVLTHISARYEETDIAAMLAKTQAIFPATCVANDHWQIQIPRNAPLT</sequence>
<feature type="binding site" evidence="8">
    <location>
        <position position="63"/>
    </location>
    <ligand>
        <name>Zn(2+)</name>
        <dbReference type="ChEBI" id="CHEBI:29105"/>
        <label>1</label>
        <note>catalytic</note>
    </ligand>
</feature>
<feature type="binding site" evidence="8">
    <location>
        <position position="67"/>
    </location>
    <ligand>
        <name>Zn(2+)</name>
        <dbReference type="ChEBI" id="CHEBI:29105"/>
        <label>2</label>
        <note>catalytic</note>
    </ligand>
</feature>
<evidence type="ECO:0000256" key="8">
    <source>
        <dbReference type="HAMAP-Rule" id="MF_01818"/>
    </source>
</evidence>
<accession>A0ABW4JDG8</accession>
<comment type="catalytic activity">
    <reaction evidence="8">
        <text>Endonucleolytic cleavage of RNA, removing extra 3' nucleotides from tRNA precursor, generating 3' termini of tRNAs. A 3'-hydroxy group is left at the tRNA terminus and a 5'-phosphoryl group is left at the trailer molecule.</text>
        <dbReference type="EC" id="3.1.26.11"/>
    </reaction>
</comment>
<evidence type="ECO:0000256" key="4">
    <source>
        <dbReference type="ARBA" id="ARBA00022723"/>
    </source>
</evidence>
<keyword evidence="3 8" id="KW-0540">Nuclease</keyword>
<feature type="binding site" evidence="8">
    <location>
        <position position="140"/>
    </location>
    <ligand>
        <name>Zn(2+)</name>
        <dbReference type="ChEBI" id="CHEBI:29105"/>
        <label>1</label>
        <note>catalytic</note>
    </ligand>
</feature>
<evidence type="ECO:0000256" key="3">
    <source>
        <dbReference type="ARBA" id="ARBA00022722"/>
    </source>
</evidence>
<keyword evidence="2 8" id="KW-0819">tRNA processing</keyword>
<keyword evidence="7 8" id="KW-0862">Zinc</keyword>
<comment type="similarity">
    <text evidence="8">Belongs to the RNase Z family.</text>
</comment>
<organism evidence="10 11">
    <name type="scientific">Alicyclobacillus fodiniaquatilis</name>
    <dbReference type="NCBI Taxonomy" id="1661150"/>
    <lineage>
        <taxon>Bacteria</taxon>
        <taxon>Bacillati</taxon>
        <taxon>Bacillota</taxon>
        <taxon>Bacilli</taxon>
        <taxon>Bacillales</taxon>
        <taxon>Alicyclobacillaceae</taxon>
        <taxon>Alicyclobacillus</taxon>
    </lineage>
</organism>
<feature type="binding site" evidence="8">
    <location>
        <position position="65"/>
    </location>
    <ligand>
        <name>Zn(2+)</name>
        <dbReference type="ChEBI" id="CHEBI:29105"/>
        <label>1</label>
        <note>catalytic</note>
    </ligand>
</feature>
<feature type="active site" description="Proton acceptor" evidence="8">
    <location>
        <position position="67"/>
    </location>
</feature>
<reference evidence="11" key="1">
    <citation type="journal article" date="2019" name="Int. J. Syst. Evol. Microbiol.">
        <title>The Global Catalogue of Microorganisms (GCM) 10K type strain sequencing project: providing services to taxonomists for standard genome sequencing and annotation.</title>
        <authorList>
            <consortium name="The Broad Institute Genomics Platform"/>
            <consortium name="The Broad Institute Genome Sequencing Center for Infectious Disease"/>
            <person name="Wu L."/>
            <person name="Ma J."/>
        </authorList>
    </citation>
    <scope>NUCLEOTIDE SEQUENCE [LARGE SCALE GENOMIC DNA]</scope>
    <source>
        <strain evidence="11">CGMCC 1.12286</strain>
    </source>
</reference>
<dbReference type="HAMAP" id="MF_01818">
    <property type="entry name" value="RNase_Z_BN"/>
    <property type="match status" value="1"/>
</dbReference>
<dbReference type="NCBIfam" id="NF000801">
    <property type="entry name" value="PRK00055.1-3"/>
    <property type="match status" value="1"/>
</dbReference>
<keyword evidence="11" id="KW-1185">Reference proteome</keyword>
<comment type="caution">
    <text evidence="10">The sequence shown here is derived from an EMBL/GenBank/DDBJ whole genome shotgun (WGS) entry which is preliminary data.</text>
</comment>
<dbReference type="EMBL" id="JBHUCX010000005">
    <property type="protein sequence ID" value="MFD1673490.1"/>
    <property type="molecule type" value="Genomic_DNA"/>
</dbReference>
<dbReference type="Gene3D" id="3.60.15.10">
    <property type="entry name" value="Ribonuclease Z/Hydroxyacylglutathione hydrolase-like"/>
    <property type="match status" value="1"/>
</dbReference>
<feature type="domain" description="Metallo-beta-lactamase" evidence="9">
    <location>
        <begin position="18"/>
        <end position="269"/>
    </location>
</feature>
<evidence type="ECO:0000256" key="7">
    <source>
        <dbReference type="ARBA" id="ARBA00022833"/>
    </source>
</evidence>
<keyword evidence="4 8" id="KW-0479">Metal-binding</keyword>
<dbReference type="NCBIfam" id="TIGR02651">
    <property type="entry name" value="RNase_Z"/>
    <property type="match status" value="1"/>
</dbReference>
<evidence type="ECO:0000313" key="11">
    <source>
        <dbReference type="Proteomes" id="UP001597079"/>
    </source>
</evidence>
<dbReference type="GO" id="GO:0042781">
    <property type="term" value="F:3'-tRNA processing endoribonuclease activity"/>
    <property type="evidence" value="ECO:0007669"/>
    <property type="project" value="UniProtKB-EC"/>
</dbReference>
<evidence type="ECO:0000313" key="10">
    <source>
        <dbReference type="EMBL" id="MFD1673490.1"/>
    </source>
</evidence>
<keyword evidence="6 8" id="KW-0378">Hydrolase</keyword>
<dbReference type="CDD" id="cd07717">
    <property type="entry name" value="RNaseZ_ZiPD-like_MBL-fold"/>
    <property type="match status" value="1"/>
</dbReference>
<dbReference type="EC" id="3.1.26.11" evidence="8"/>
<feature type="binding site" evidence="8">
    <location>
        <position position="68"/>
    </location>
    <ligand>
        <name>Zn(2+)</name>
        <dbReference type="ChEBI" id="CHEBI:29105"/>
        <label>2</label>
        <note>catalytic</note>
    </ligand>
</feature>